<keyword evidence="10" id="KW-1185">Reference proteome</keyword>
<keyword evidence="8" id="KW-0812">Transmembrane</keyword>
<dbReference type="Gene3D" id="1.10.630.10">
    <property type="entry name" value="Cytochrome P450"/>
    <property type="match status" value="1"/>
</dbReference>
<keyword evidence="3 6" id="KW-0479">Metal-binding</keyword>
<dbReference type="PRINTS" id="PR00385">
    <property type="entry name" value="P450"/>
</dbReference>
<dbReference type="Pfam" id="PF00067">
    <property type="entry name" value="p450"/>
    <property type="match status" value="1"/>
</dbReference>
<keyword evidence="8" id="KW-1133">Transmembrane helix</keyword>
<dbReference type="InterPro" id="IPR002401">
    <property type="entry name" value="Cyt_P450_E_grp-I"/>
</dbReference>
<dbReference type="EMBL" id="JAYKXP010000022">
    <property type="protein sequence ID" value="KAK7046044.1"/>
    <property type="molecule type" value="Genomic_DNA"/>
</dbReference>
<proteinExistence type="inferred from homology"/>
<dbReference type="PROSITE" id="PS00086">
    <property type="entry name" value="CYTOCHROME_P450"/>
    <property type="match status" value="1"/>
</dbReference>
<dbReference type="PANTHER" id="PTHR24305:SF235">
    <property type="entry name" value="CYTOCHROME P450 MONOOXYGENASE APDB-RELATED"/>
    <property type="match status" value="1"/>
</dbReference>
<reference evidence="9 10" key="1">
    <citation type="submission" date="2024-01" db="EMBL/GenBank/DDBJ databases">
        <title>A draft genome for a cacao thread blight-causing isolate of Paramarasmius palmivorus.</title>
        <authorList>
            <person name="Baruah I.K."/>
            <person name="Bukari Y."/>
            <person name="Amoako-Attah I."/>
            <person name="Meinhardt L.W."/>
            <person name="Bailey B.A."/>
            <person name="Cohen S.P."/>
        </authorList>
    </citation>
    <scope>NUCLEOTIDE SEQUENCE [LARGE SCALE GENOMIC DNA]</scope>
    <source>
        <strain evidence="9 10">GH-12</strain>
    </source>
</reference>
<evidence type="ECO:0000256" key="2">
    <source>
        <dbReference type="ARBA" id="ARBA00005179"/>
    </source>
</evidence>
<evidence type="ECO:0000256" key="6">
    <source>
        <dbReference type="PIRSR" id="PIRSR602401-1"/>
    </source>
</evidence>
<keyword evidence="4 7" id="KW-0560">Oxidoreductase</keyword>
<dbReference type="InterPro" id="IPR017972">
    <property type="entry name" value="Cyt_P450_CS"/>
</dbReference>
<comment type="similarity">
    <text evidence="7">Belongs to the cytochrome P450 family.</text>
</comment>
<evidence type="ECO:0000256" key="4">
    <source>
        <dbReference type="ARBA" id="ARBA00023002"/>
    </source>
</evidence>
<dbReference type="AlphaFoldDB" id="A0AAW0D430"/>
<dbReference type="PANTHER" id="PTHR24305">
    <property type="entry name" value="CYTOCHROME P450"/>
    <property type="match status" value="1"/>
</dbReference>
<evidence type="ECO:0000256" key="5">
    <source>
        <dbReference type="ARBA" id="ARBA00023004"/>
    </source>
</evidence>
<gene>
    <name evidence="9" type="ORF">VNI00_007039</name>
</gene>
<feature type="transmembrane region" description="Helical" evidence="8">
    <location>
        <begin position="6"/>
        <end position="29"/>
    </location>
</feature>
<evidence type="ECO:0000313" key="9">
    <source>
        <dbReference type="EMBL" id="KAK7046044.1"/>
    </source>
</evidence>
<organism evidence="9 10">
    <name type="scientific">Paramarasmius palmivorus</name>
    <dbReference type="NCBI Taxonomy" id="297713"/>
    <lineage>
        <taxon>Eukaryota</taxon>
        <taxon>Fungi</taxon>
        <taxon>Dikarya</taxon>
        <taxon>Basidiomycota</taxon>
        <taxon>Agaricomycotina</taxon>
        <taxon>Agaricomycetes</taxon>
        <taxon>Agaricomycetidae</taxon>
        <taxon>Agaricales</taxon>
        <taxon>Marasmiineae</taxon>
        <taxon>Marasmiaceae</taxon>
        <taxon>Paramarasmius</taxon>
    </lineage>
</organism>
<dbReference type="GO" id="GO:0044550">
    <property type="term" value="P:secondary metabolite biosynthetic process"/>
    <property type="evidence" value="ECO:0007669"/>
    <property type="project" value="UniProtKB-ARBA"/>
</dbReference>
<keyword evidence="8" id="KW-0472">Membrane</keyword>
<dbReference type="GO" id="GO:0020037">
    <property type="term" value="F:heme binding"/>
    <property type="evidence" value="ECO:0007669"/>
    <property type="project" value="InterPro"/>
</dbReference>
<accession>A0AAW0D430</accession>
<dbReference type="Proteomes" id="UP001383192">
    <property type="component" value="Unassembled WGS sequence"/>
</dbReference>
<evidence type="ECO:0000256" key="1">
    <source>
        <dbReference type="ARBA" id="ARBA00001971"/>
    </source>
</evidence>
<dbReference type="InterPro" id="IPR001128">
    <property type="entry name" value="Cyt_P450"/>
</dbReference>
<dbReference type="GO" id="GO:0005506">
    <property type="term" value="F:iron ion binding"/>
    <property type="evidence" value="ECO:0007669"/>
    <property type="project" value="InterPro"/>
</dbReference>
<evidence type="ECO:0000256" key="3">
    <source>
        <dbReference type="ARBA" id="ARBA00022723"/>
    </source>
</evidence>
<comment type="pathway">
    <text evidence="2">Secondary metabolite biosynthesis.</text>
</comment>
<dbReference type="PRINTS" id="PR00463">
    <property type="entry name" value="EP450I"/>
</dbReference>
<keyword evidence="7" id="KW-0503">Monooxygenase</keyword>
<dbReference type="GO" id="GO:0004497">
    <property type="term" value="F:monooxygenase activity"/>
    <property type="evidence" value="ECO:0007669"/>
    <property type="project" value="UniProtKB-KW"/>
</dbReference>
<dbReference type="InterPro" id="IPR050121">
    <property type="entry name" value="Cytochrome_P450_monoxygenase"/>
</dbReference>
<evidence type="ECO:0000313" key="10">
    <source>
        <dbReference type="Proteomes" id="UP001383192"/>
    </source>
</evidence>
<keyword evidence="6 7" id="KW-0349">Heme</keyword>
<feature type="binding site" description="axial binding residue" evidence="6">
    <location>
        <position position="432"/>
    </location>
    <ligand>
        <name>heme</name>
        <dbReference type="ChEBI" id="CHEBI:30413"/>
    </ligand>
    <ligandPart>
        <name>Fe</name>
        <dbReference type="ChEBI" id="CHEBI:18248"/>
    </ligandPart>
</feature>
<evidence type="ECO:0000256" key="7">
    <source>
        <dbReference type="RuleBase" id="RU000461"/>
    </source>
</evidence>
<name>A0AAW0D430_9AGAR</name>
<evidence type="ECO:0000256" key="8">
    <source>
        <dbReference type="SAM" id="Phobius"/>
    </source>
</evidence>
<dbReference type="GO" id="GO:0016705">
    <property type="term" value="F:oxidoreductase activity, acting on paired donors, with incorporation or reduction of molecular oxygen"/>
    <property type="evidence" value="ECO:0007669"/>
    <property type="project" value="InterPro"/>
</dbReference>
<dbReference type="InterPro" id="IPR036396">
    <property type="entry name" value="Cyt_P450_sf"/>
</dbReference>
<dbReference type="SUPFAM" id="SSF48264">
    <property type="entry name" value="Cytochrome P450"/>
    <property type="match status" value="1"/>
</dbReference>
<comment type="cofactor">
    <cofactor evidence="1 6">
        <name>heme</name>
        <dbReference type="ChEBI" id="CHEBI:30413"/>
    </cofactor>
</comment>
<protein>
    <recommendedName>
        <fullName evidence="11">Cytochrome P450</fullName>
    </recommendedName>
</protein>
<comment type="caution">
    <text evidence="9">The sequence shown here is derived from an EMBL/GenBank/DDBJ whole genome shotgun (WGS) entry which is preliminary data.</text>
</comment>
<keyword evidence="5 6" id="KW-0408">Iron</keyword>
<evidence type="ECO:0008006" key="11">
    <source>
        <dbReference type="Google" id="ProtNLM"/>
    </source>
</evidence>
<sequence length="504" mass="57191">MIFDSIPLHLAPGLLPVLPVVLTVVYLAFQISKIAYRVTLHPLRKIPGPWFPAVSSLWIRYQRWHGKLSFTADALLPKYGQIVRIAPNMVLINDPEAVSAAFAKQNLDTAPKAIRALRVGNEHDWTVTYPQSDIAKPRRHPVMIACTTKNLRYWLRHFEDNQDEFLKNLGASGGKESHDIVHELRLLTLANSQVVLAGAGLDIGKYHAEFPQIVGQYNFLVVWRLVLPDFVFKWLRWGPSKFARYRVRSSDYLFDLGKEIVKQAEAASNDVESVAMDDEPPTVYKLLKSQEKIHWTNSEISAEMAGQVFIFYEFAKHPEVQEKLFEELQTISGNDDLEKLSYLDATIKEGLRFRPPVALTGSRVVGGEGIVLMGHYIPAGMIVTTQALSITRQRPDLFPDSDTYFPDRWLEKEGYDERRKLLVPFGVGTRRCPGGNMAIYQMRLIIAGIVRAFKLQLAPETTPESMAPFEANGFRSRYDRCDLMFVPRGGPAEKEKDGMMMIQI</sequence>